<dbReference type="GO" id="GO:0042597">
    <property type="term" value="C:periplasmic space"/>
    <property type="evidence" value="ECO:0007669"/>
    <property type="project" value="UniProtKB-SubCell"/>
</dbReference>
<evidence type="ECO:0000256" key="1">
    <source>
        <dbReference type="ARBA" id="ARBA00004418"/>
    </source>
</evidence>
<comment type="cofactor">
    <cofactor evidence="9">
        <name>Cu cation</name>
        <dbReference type="ChEBI" id="CHEBI:23378"/>
    </cofactor>
    <text evidence="9">Binds 1 copper ion per subunit.</text>
</comment>
<dbReference type="GO" id="GO:0005507">
    <property type="term" value="F:copper ion binding"/>
    <property type="evidence" value="ECO:0007669"/>
    <property type="project" value="UniProtKB-UniRule"/>
</dbReference>
<dbReference type="RefSeq" id="WP_117396983.1">
    <property type="nucleotide sequence ID" value="NZ_CP021331.1"/>
</dbReference>
<keyword evidence="3" id="KW-0813">Transport</keyword>
<dbReference type="Gene3D" id="2.60.40.420">
    <property type="entry name" value="Cupredoxins - blue copper proteins"/>
    <property type="match status" value="1"/>
</dbReference>
<dbReference type="InterPro" id="IPR008972">
    <property type="entry name" value="Cupredoxin"/>
</dbReference>
<evidence type="ECO:0000259" key="11">
    <source>
        <dbReference type="Pfam" id="PF00127"/>
    </source>
</evidence>
<evidence type="ECO:0000256" key="9">
    <source>
        <dbReference type="PIRSR" id="PIRSR602386-1"/>
    </source>
</evidence>
<name>A0A2R4MJ90_9HYPH</name>
<dbReference type="EMBL" id="CP021331">
    <property type="protein sequence ID" value="AVX06034.1"/>
    <property type="molecule type" value="Genomic_DNA"/>
</dbReference>
<evidence type="ECO:0000313" key="13">
    <source>
        <dbReference type="Proteomes" id="UP000258927"/>
    </source>
</evidence>
<comment type="subcellular location">
    <subcellularLocation>
        <location evidence="1">Periplasm</location>
    </subcellularLocation>
</comment>
<feature type="binding site" evidence="9">
    <location>
        <position position="108"/>
    </location>
    <ligand>
        <name>Cu cation</name>
        <dbReference type="ChEBI" id="CHEBI:23378"/>
    </ligand>
</feature>
<feature type="signal peptide" evidence="10">
    <location>
        <begin position="1"/>
        <end position="21"/>
    </location>
</feature>
<keyword evidence="12" id="KW-0614">Plasmid</keyword>
<dbReference type="Pfam" id="PF00127">
    <property type="entry name" value="Copper-bind"/>
    <property type="match status" value="1"/>
</dbReference>
<dbReference type="PROSITE" id="PS00196">
    <property type="entry name" value="COPPER_BLUE"/>
    <property type="match status" value="1"/>
</dbReference>
<feature type="binding site" evidence="9">
    <location>
        <position position="100"/>
    </location>
    <ligand>
        <name>Cu cation</name>
        <dbReference type="ChEBI" id="CHEBI:23378"/>
    </ligand>
</feature>
<dbReference type="Proteomes" id="UP000258927">
    <property type="component" value="Plasmid pHL2708X3"/>
</dbReference>
<keyword evidence="13" id="KW-1185">Reference proteome</keyword>
<dbReference type="PRINTS" id="PR00155">
    <property type="entry name" value="AMICYANIN"/>
</dbReference>
<dbReference type="InterPro" id="IPR028871">
    <property type="entry name" value="BlueCu_1_BS"/>
</dbReference>
<keyword evidence="7 9" id="KW-0186">Copper</keyword>
<reference evidence="12 13" key="1">
    <citation type="submission" date="2017-05" db="EMBL/GenBank/DDBJ databases">
        <title>Genome Analysis of Maritalea myrionectae HL2708#5.</title>
        <authorList>
            <consortium name="Cotde Inc.-PKNU"/>
            <person name="Jang D."/>
            <person name="Oh H.-M."/>
        </authorList>
    </citation>
    <scope>NUCLEOTIDE SEQUENCE [LARGE SCALE GENOMIC DNA]</scope>
    <source>
        <strain evidence="12 13">HL2708#5</strain>
        <plasmid evidence="13">phl2708x3</plasmid>
    </source>
</reference>
<evidence type="ECO:0000256" key="7">
    <source>
        <dbReference type="ARBA" id="ARBA00023008"/>
    </source>
</evidence>
<feature type="domain" description="Blue (type 1) copper" evidence="11">
    <location>
        <begin position="27"/>
        <end position="114"/>
    </location>
</feature>
<sequence length="156" mass="16861">MGKTLLAAFTLGLALTGTAVAEDFTIKMLNQGEGGERMVYEPAFLHIQPGDSVTFEATDPSHNAETILGIQPEGAEAFKGRINEEITITFEQEGVYGYKCLPHYGLGMVGLILVGNEAENLDEAQTVKMPPKAQEGMAFLFESATEAIDETKEETD</sequence>
<dbReference type="GO" id="GO:0009055">
    <property type="term" value="F:electron transfer activity"/>
    <property type="evidence" value="ECO:0007669"/>
    <property type="project" value="InterPro"/>
</dbReference>
<keyword evidence="5" id="KW-0574">Periplasm</keyword>
<evidence type="ECO:0000256" key="10">
    <source>
        <dbReference type="SAM" id="SignalP"/>
    </source>
</evidence>
<dbReference type="KEGG" id="mmyr:MXMO3_03531"/>
<dbReference type="SUPFAM" id="SSF49503">
    <property type="entry name" value="Cupredoxins"/>
    <property type="match status" value="1"/>
</dbReference>
<feature type="binding site" evidence="9">
    <location>
        <position position="62"/>
    </location>
    <ligand>
        <name>Cu cation</name>
        <dbReference type="ChEBI" id="CHEBI:23378"/>
    </ligand>
</feature>
<dbReference type="NCBIfam" id="TIGR02375">
    <property type="entry name" value="pseudoazurin"/>
    <property type="match status" value="1"/>
</dbReference>
<accession>A0A2R4MJ90</accession>
<evidence type="ECO:0000256" key="5">
    <source>
        <dbReference type="ARBA" id="ARBA00022764"/>
    </source>
</evidence>
<organism evidence="12 13">
    <name type="scientific">Maritalea myrionectae</name>
    <dbReference type="NCBI Taxonomy" id="454601"/>
    <lineage>
        <taxon>Bacteria</taxon>
        <taxon>Pseudomonadati</taxon>
        <taxon>Pseudomonadota</taxon>
        <taxon>Alphaproteobacteria</taxon>
        <taxon>Hyphomicrobiales</taxon>
        <taxon>Devosiaceae</taxon>
        <taxon>Maritalea</taxon>
    </lineage>
</organism>
<evidence type="ECO:0000256" key="2">
    <source>
        <dbReference type="ARBA" id="ARBA00016984"/>
    </source>
</evidence>
<proteinExistence type="predicted"/>
<evidence type="ECO:0000256" key="6">
    <source>
        <dbReference type="ARBA" id="ARBA00022982"/>
    </source>
</evidence>
<evidence type="ECO:0000256" key="8">
    <source>
        <dbReference type="NCBIfam" id="TIGR02375"/>
    </source>
</evidence>
<feature type="chain" id="PRO_5015327270" description="Pseudoazurin" evidence="10">
    <location>
        <begin position="22"/>
        <end position="156"/>
    </location>
</feature>
<evidence type="ECO:0000256" key="3">
    <source>
        <dbReference type="ARBA" id="ARBA00022448"/>
    </source>
</evidence>
<dbReference type="PRINTS" id="PR00156">
    <property type="entry name" value="COPPERBLUE"/>
</dbReference>
<protein>
    <recommendedName>
        <fullName evidence="2 8">Pseudoazurin</fullName>
    </recommendedName>
</protein>
<dbReference type="InterPro" id="IPR002386">
    <property type="entry name" value="Amicyanin/Pseudoazurin"/>
</dbReference>
<dbReference type="CDD" id="cd04218">
    <property type="entry name" value="Pseudoazurin"/>
    <property type="match status" value="1"/>
</dbReference>
<evidence type="ECO:0000256" key="4">
    <source>
        <dbReference type="ARBA" id="ARBA00022723"/>
    </source>
</evidence>
<gene>
    <name evidence="12" type="ORF">MXMO3_03531</name>
</gene>
<dbReference type="AlphaFoldDB" id="A0A2R4MJ90"/>
<evidence type="ECO:0000313" key="12">
    <source>
        <dbReference type="EMBL" id="AVX06034.1"/>
    </source>
</evidence>
<keyword evidence="4 9" id="KW-0479">Metal-binding</keyword>
<dbReference type="InterPro" id="IPR012745">
    <property type="entry name" value="Pseudoazurin"/>
</dbReference>
<dbReference type="InterPro" id="IPR000923">
    <property type="entry name" value="BlueCu_1"/>
</dbReference>
<dbReference type="InterPro" id="IPR001235">
    <property type="entry name" value="Copper_blue_Plastocyanin"/>
</dbReference>
<geneLocation type="plasmid" evidence="13">
    <name>phl2708x3</name>
</geneLocation>
<keyword evidence="10" id="KW-0732">Signal</keyword>
<feature type="binding site" evidence="9">
    <location>
        <position position="103"/>
    </location>
    <ligand>
        <name>Cu cation</name>
        <dbReference type="ChEBI" id="CHEBI:23378"/>
    </ligand>
</feature>
<keyword evidence="6" id="KW-0249">Electron transport</keyword>